<name>X0S3F9_9ZZZZ</name>
<gene>
    <name evidence="1" type="ORF">S01H1_08317</name>
</gene>
<reference evidence="1" key="1">
    <citation type="journal article" date="2014" name="Front. Microbiol.">
        <title>High frequency of phylogenetically diverse reductive dehalogenase-homologous genes in deep subseafloor sedimentary metagenomes.</title>
        <authorList>
            <person name="Kawai M."/>
            <person name="Futagami T."/>
            <person name="Toyoda A."/>
            <person name="Takaki Y."/>
            <person name="Nishi S."/>
            <person name="Hori S."/>
            <person name="Arai W."/>
            <person name="Tsubouchi T."/>
            <person name="Morono Y."/>
            <person name="Uchiyama I."/>
            <person name="Ito T."/>
            <person name="Fujiyama A."/>
            <person name="Inagaki F."/>
            <person name="Takami H."/>
        </authorList>
    </citation>
    <scope>NUCLEOTIDE SEQUENCE</scope>
    <source>
        <strain evidence="1">Expedition CK06-06</strain>
    </source>
</reference>
<accession>X0S3F9</accession>
<proteinExistence type="predicted"/>
<dbReference type="EMBL" id="BARS01004272">
    <property type="protein sequence ID" value="GAF75598.1"/>
    <property type="molecule type" value="Genomic_DNA"/>
</dbReference>
<protein>
    <recommendedName>
        <fullName evidence="2">Peptidase A2 domain-containing protein</fullName>
    </recommendedName>
</protein>
<evidence type="ECO:0000313" key="1">
    <source>
        <dbReference type="EMBL" id="GAF75598.1"/>
    </source>
</evidence>
<comment type="caution">
    <text evidence="1">The sequence shown here is derived from an EMBL/GenBank/DDBJ whole genome shotgun (WGS) entry which is preliminary data.</text>
</comment>
<sequence length="137" mass="15029">MHTSTLTYDGLCAMKLKLDIHGHEEEINAIIDTGFTAGTGFGLTIPTIFSQHAEYIGVGEVTIANGETIEIEYIPDAKILSIEDITLKDEVTLPAILLDGPKCIGVLFLQKYILNFDGPRETATIEFENEIDVEVSE</sequence>
<organism evidence="1">
    <name type="scientific">marine sediment metagenome</name>
    <dbReference type="NCBI Taxonomy" id="412755"/>
    <lineage>
        <taxon>unclassified sequences</taxon>
        <taxon>metagenomes</taxon>
        <taxon>ecological metagenomes</taxon>
    </lineage>
</organism>
<dbReference type="AlphaFoldDB" id="X0S3F9"/>
<evidence type="ECO:0008006" key="2">
    <source>
        <dbReference type="Google" id="ProtNLM"/>
    </source>
</evidence>